<evidence type="ECO:0000259" key="3">
    <source>
        <dbReference type="Pfam" id="PF14372"/>
    </source>
</evidence>
<dbReference type="EMBL" id="KV014110">
    <property type="protein sequence ID" value="KZV22693.1"/>
    <property type="molecule type" value="Genomic_DNA"/>
</dbReference>
<feature type="domain" description="hAT-like transposase RNase-H fold" evidence="3">
    <location>
        <begin position="382"/>
        <end position="481"/>
    </location>
</feature>
<dbReference type="GO" id="GO:0003677">
    <property type="term" value="F:DNA binding"/>
    <property type="evidence" value="ECO:0007669"/>
    <property type="project" value="UniProtKB-KW"/>
</dbReference>
<sequence length="667" mass="77447">MIGGSKRKFRSAAWAHFDRQLIGGKWKAICNDCKKALGGETKNGTRHLLDHIKTCLHKKQKTIKQSLLQPTKPNDETMVLGTYHFNQDHARKELAHMITLHEYPLSMVDHVGFKRYSYALQPLFKVVSRNTIKNDIMKIFEYEKEKTMKLLDSNASRIALTTDMWTSSNQKRGFMAITSHFIDVSWKLQSRLVRFIYVPCPHTAEVLANALVECLLDWNLDRKLSTLTVDNCTTNDAMIECILDKLHPSSLILEGKLFHMRCCAHILNLVVRDGLDLISGSIEIIRYSVGFWTTTPKRDEKFIETARQLKVESTKKLELDCKTRWNSTYLMLNTALEYKDVFSRLKHREPLYKRVPTDEDWLKVREVASKLEIFYDATELFSGTKYPTINLFFSTFCDIKLAISDWVLSDDIVLHTMAINMKLKFEKYWDVMNCLLAIGSILDPRYKMKTIQFYYPLVYGEMSSFEIEKLKKKLYDLVEEYKKKSKQFQKEKSSQSSSSRPPVPKRSGYADKFEMFMDSNINIELEKSELDYYLEESLLPRNTDGFDILCWWKTNGIKYPILHDVAKDVLAIPVSTVACESTFSTGGRILSAHRNRLHPKTVEALMCARDWLWSETQGIRYFLNEIISNSLSCFFICNVCNYFDLLDSTTSKDQSFDDDSDIEVSNK</sequence>
<dbReference type="PANTHER" id="PTHR46481">
    <property type="entry name" value="ZINC FINGER BED DOMAIN-CONTAINING PROTEIN 4"/>
    <property type="match status" value="1"/>
</dbReference>
<name>A0A2Z7ALW2_9LAMI</name>
<dbReference type="PANTHER" id="PTHR46481:SF11">
    <property type="entry name" value="ZINC FINGER BED DOMAIN-CONTAINING PROTEIN RICESLEEPER 2-LIKE"/>
    <property type="match status" value="1"/>
</dbReference>
<evidence type="ECO:0000313" key="4">
    <source>
        <dbReference type="EMBL" id="KZV22693.1"/>
    </source>
</evidence>
<evidence type="ECO:0000256" key="1">
    <source>
        <dbReference type="ARBA" id="ARBA00023125"/>
    </source>
</evidence>
<gene>
    <name evidence="4" type="ORF">F511_05325</name>
</gene>
<dbReference type="SMART" id="SM00614">
    <property type="entry name" value="ZnF_BED"/>
    <property type="match status" value="1"/>
</dbReference>
<dbReference type="Proteomes" id="UP000250235">
    <property type="component" value="Unassembled WGS sequence"/>
</dbReference>
<protein>
    <recommendedName>
        <fullName evidence="6">BED-type domain-containing protein</fullName>
    </recommendedName>
</protein>
<dbReference type="InterPro" id="IPR025525">
    <property type="entry name" value="hAT-like_transposase_RNase-H"/>
</dbReference>
<keyword evidence="1" id="KW-0238">DNA-binding</keyword>
<dbReference type="OrthoDB" id="912695at2759"/>
<dbReference type="SUPFAM" id="SSF53098">
    <property type="entry name" value="Ribonuclease H-like"/>
    <property type="match status" value="1"/>
</dbReference>
<dbReference type="GO" id="GO:0046983">
    <property type="term" value="F:protein dimerization activity"/>
    <property type="evidence" value="ECO:0007669"/>
    <property type="project" value="InterPro"/>
</dbReference>
<reference evidence="4 5" key="1">
    <citation type="journal article" date="2015" name="Proc. Natl. Acad. Sci. U.S.A.">
        <title>The resurrection genome of Boea hygrometrica: A blueprint for survival of dehydration.</title>
        <authorList>
            <person name="Xiao L."/>
            <person name="Yang G."/>
            <person name="Zhang L."/>
            <person name="Yang X."/>
            <person name="Zhao S."/>
            <person name="Ji Z."/>
            <person name="Zhou Q."/>
            <person name="Hu M."/>
            <person name="Wang Y."/>
            <person name="Chen M."/>
            <person name="Xu Y."/>
            <person name="Jin H."/>
            <person name="Xiao X."/>
            <person name="Hu G."/>
            <person name="Bao F."/>
            <person name="Hu Y."/>
            <person name="Wan P."/>
            <person name="Li L."/>
            <person name="Deng X."/>
            <person name="Kuang T."/>
            <person name="Xiang C."/>
            <person name="Zhu J.K."/>
            <person name="Oliver M.J."/>
            <person name="He Y."/>
        </authorList>
    </citation>
    <scope>NUCLEOTIDE SEQUENCE [LARGE SCALE GENOMIC DNA]</scope>
    <source>
        <strain evidence="5">cv. XS01</strain>
    </source>
</reference>
<dbReference type="InterPro" id="IPR012337">
    <property type="entry name" value="RNaseH-like_sf"/>
</dbReference>
<dbReference type="AlphaFoldDB" id="A0A2Z7ALW2"/>
<evidence type="ECO:0008006" key="6">
    <source>
        <dbReference type="Google" id="ProtNLM"/>
    </source>
</evidence>
<evidence type="ECO:0000313" key="5">
    <source>
        <dbReference type="Proteomes" id="UP000250235"/>
    </source>
</evidence>
<dbReference type="InterPro" id="IPR052035">
    <property type="entry name" value="ZnF_BED_domain_contain"/>
</dbReference>
<feature type="domain" description="HAT C-terminal dimerisation" evidence="2">
    <location>
        <begin position="529"/>
        <end position="612"/>
    </location>
</feature>
<keyword evidence="5" id="KW-1185">Reference proteome</keyword>
<dbReference type="InterPro" id="IPR008906">
    <property type="entry name" value="HATC_C_dom"/>
</dbReference>
<proteinExistence type="predicted"/>
<organism evidence="4 5">
    <name type="scientific">Dorcoceras hygrometricum</name>
    <dbReference type="NCBI Taxonomy" id="472368"/>
    <lineage>
        <taxon>Eukaryota</taxon>
        <taxon>Viridiplantae</taxon>
        <taxon>Streptophyta</taxon>
        <taxon>Embryophyta</taxon>
        <taxon>Tracheophyta</taxon>
        <taxon>Spermatophyta</taxon>
        <taxon>Magnoliopsida</taxon>
        <taxon>eudicotyledons</taxon>
        <taxon>Gunneridae</taxon>
        <taxon>Pentapetalae</taxon>
        <taxon>asterids</taxon>
        <taxon>lamiids</taxon>
        <taxon>Lamiales</taxon>
        <taxon>Gesneriaceae</taxon>
        <taxon>Didymocarpoideae</taxon>
        <taxon>Trichosporeae</taxon>
        <taxon>Loxocarpinae</taxon>
        <taxon>Dorcoceras</taxon>
    </lineage>
</organism>
<dbReference type="Pfam" id="PF14372">
    <property type="entry name" value="hAT-like_RNase-H"/>
    <property type="match status" value="1"/>
</dbReference>
<evidence type="ECO:0000259" key="2">
    <source>
        <dbReference type="Pfam" id="PF05699"/>
    </source>
</evidence>
<dbReference type="Pfam" id="PF05699">
    <property type="entry name" value="Dimer_Tnp_hAT"/>
    <property type="match status" value="1"/>
</dbReference>
<accession>A0A2Z7ALW2</accession>